<gene>
    <name evidence="3" type="ORF">MVEN_01177000</name>
</gene>
<evidence type="ECO:0000256" key="1">
    <source>
        <dbReference type="SAM" id="MobiDB-lite"/>
    </source>
</evidence>
<keyword evidence="2" id="KW-1133">Transmembrane helix</keyword>
<feature type="region of interest" description="Disordered" evidence="1">
    <location>
        <begin position="322"/>
        <end position="341"/>
    </location>
</feature>
<evidence type="ECO:0000313" key="3">
    <source>
        <dbReference type="EMBL" id="KAF7352138.1"/>
    </source>
</evidence>
<name>A0A8H7CYJ2_9AGAR</name>
<protein>
    <submittedName>
        <fullName evidence="3">Uncharacterized protein</fullName>
    </submittedName>
</protein>
<keyword evidence="4" id="KW-1185">Reference proteome</keyword>
<accession>A0A8H7CYJ2</accession>
<evidence type="ECO:0000313" key="4">
    <source>
        <dbReference type="Proteomes" id="UP000620124"/>
    </source>
</evidence>
<sequence length="501" mass="53729">MATNEVTIVVDAADFVSVLALPAGVIKSEALIFLELNMSSPEAVFKSYNDTLAIMNSSLADSEYIVHFEGQSIAAFGIAPPSNFAPPSTLNTSFFAGFDRITYPAPGLEGQWYNATQNSVISDAYGLILDYALVTPGGTTNLQGSTIFLDDSNPEIKWDHNWNSTLHTPATWSTEYPRDVIKGLFTWHRTPHNNGTHESSTVGASFAFQFAGTSILISGVSPSTGSNSSGVLVMSFTLDGTTTTQHYFVGQDTNFPVDLTFHFPYFQNDSLPSGNHTLTATIVDVVGNATASIDYITYRPNFALLSEKPVFPDLPSVTGINGTGTSPSATPPPITPTNTHTKPRPIGAIVGGTIAGAVLVVALLFGLWYRQKRRRLRSNKIDENDLNSTFVEPFSPGTLTRPVYHESKSKIGLQTVTSLPSPSSAAISPTDDPHAARSAFISVGTEPQSAVLNGGSNPELHTVDRAVTTSGTADNGQLEEHRIREIVAAEINRLMQPPAYD</sequence>
<keyword evidence="2" id="KW-0812">Transmembrane</keyword>
<dbReference type="Proteomes" id="UP000620124">
    <property type="component" value="Unassembled WGS sequence"/>
</dbReference>
<dbReference type="Gene3D" id="2.60.120.260">
    <property type="entry name" value="Galactose-binding domain-like"/>
    <property type="match status" value="1"/>
</dbReference>
<dbReference type="OrthoDB" id="2756615at2759"/>
<proteinExistence type="predicted"/>
<comment type="caution">
    <text evidence="3">The sequence shown here is derived from an EMBL/GenBank/DDBJ whole genome shotgun (WGS) entry which is preliminary data.</text>
</comment>
<organism evidence="3 4">
    <name type="scientific">Mycena venus</name>
    <dbReference type="NCBI Taxonomy" id="2733690"/>
    <lineage>
        <taxon>Eukaryota</taxon>
        <taxon>Fungi</taxon>
        <taxon>Dikarya</taxon>
        <taxon>Basidiomycota</taxon>
        <taxon>Agaricomycotina</taxon>
        <taxon>Agaricomycetes</taxon>
        <taxon>Agaricomycetidae</taxon>
        <taxon>Agaricales</taxon>
        <taxon>Marasmiineae</taxon>
        <taxon>Mycenaceae</taxon>
        <taxon>Mycena</taxon>
    </lineage>
</organism>
<evidence type="ECO:0000256" key="2">
    <source>
        <dbReference type="SAM" id="Phobius"/>
    </source>
</evidence>
<keyword evidence="2" id="KW-0472">Membrane</keyword>
<dbReference type="AlphaFoldDB" id="A0A8H7CYJ2"/>
<dbReference type="EMBL" id="JACAZI010000009">
    <property type="protein sequence ID" value="KAF7352138.1"/>
    <property type="molecule type" value="Genomic_DNA"/>
</dbReference>
<reference evidence="3" key="1">
    <citation type="submission" date="2020-05" db="EMBL/GenBank/DDBJ databases">
        <title>Mycena genomes resolve the evolution of fungal bioluminescence.</title>
        <authorList>
            <person name="Tsai I.J."/>
        </authorList>
    </citation>
    <scope>NUCLEOTIDE SEQUENCE</scope>
    <source>
        <strain evidence="3">CCC161011</strain>
    </source>
</reference>
<feature type="transmembrane region" description="Helical" evidence="2">
    <location>
        <begin position="346"/>
        <end position="369"/>
    </location>
</feature>